<dbReference type="EMBL" id="CM000880">
    <property type="protein sequence ID" value="KQK12372.1"/>
    <property type="molecule type" value="Genomic_DNA"/>
</dbReference>
<dbReference type="EMBL" id="CM000880">
    <property type="protein sequence ID" value="KQK12373.1"/>
    <property type="molecule type" value="Genomic_DNA"/>
</dbReference>
<dbReference type="Gramene" id="KQK12376">
    <property type="protein sequence ID" value="KQK12376"/>
    <property type="gene ID" value="BRADI_1g03307v3"/>
</dbReference>
<dbReference type="RefSeq" id="XP_014757121.1">
    <property type="nucleotide sequence ID" value="XM_014901635.2"/>
</dbReference>
<dbReference type="Pfam" id="PF00646">
    <property type="entry name" value="F-box"/>
    <property type="match status" value="1"/>
</dbReference>
<dbReference type="SUPFAM" id="SSF50993">
    <property type="entry name" value="Peptidase/esterase 'gauge' domain"/>
    <property type="match status" value="1"/>
</dbReference>
<dbReference type="RefSeq" id="XP_014757126.1">
    <property type="nucleotide sequence ID" value="XM_014901640.2"/>
</dbReference>
<dbReference type="InterPro" id="IPR001810">
    <property type="entry name" value="F-box_dom"/>
</dbReference>
<dbReference type="RefSeq" id="XP_014757127.1">
    <property type="nucleotide sequence ID" value="XM_014901641.2"/>
</dbReference>
<feature type="region of interest" description="Disordered" evidence="1">
    <location>
        <begin position="387"/>
        <end position="407"/>
    </location>
</feature>
<dbReference type="RefSeq" id="XP_014757128.1">
    <property type="nucleotide sequence ID" value="XM_014901642.2"/>
</dbReference>
<dbReference type="OrthoDB" id="690324at2759"/>
<dbReference type="EMBL" id="CM000880">
    <property type="protein sequence ID" value="KQK12376.1"/>
    <property type="molecule type" value="Genomic_DNA"/>
</dbReference>
<dbReference type="SMART" id="SM00256">
    <property type="entry name" value="FBOX"/>
    <property type="match status" value="1"/>
</dbReference>
<evidence type="ECO:0000259" key="2">
    <source>
        <dbReference type="SMART" id="SM00256"/>
    </source>
</evidence>
<dbReference type="PANTHER" id="PTHR32133">
    <property type="entry name" value="OS07G0120400 PROTEIN"/>
    <property type="match status" value="1"/>
</dbReference>
<dbReference type="EnsemblPlants" id="KQK12372">
    <property type="protein sequence ID" value="KQK12372"/>
    <property type="gene ID" value="BRADI_1g03307v3"/>
</dbReference>
<dbReference type="Gramene" id="KQK12372">
    <property type="protein sequence ID" value="KQK12372"/>
    <property type="gene ID" value="BRADI_1g03307v3"/>
</dbReference>
<dbReference type="GeneID" id="100833739"/>
<dbReference type="InterPro" id="IPR036047">
    <property type="entry name" value="F-box-like_dom_sf"/>
</dbReference>
<gene>
    <name evidence="4" type="primary">LOC100833739</name>
    <name evidence="3" type="ORF">BRADI_1g03307v3</name>
</gene>
<dbReference type="InterPro" id="IPR056594">
    <property type="entry name" value="AT5G49610-like_b-prop"/>
</dbReference>
<dbReference type="AlphaFoldDB" id="I1GLE6"/>
<dbReference type="Pfam" id="PF23635">
    <property type="entry name" value="Beta-prop_AT5G49610-like"/>
    <property type="match status" value="1"/>
</dbReference>
<reference evidence="3 4" key="1">
    <citation type="journal article" date="2010" name="Nature">
        <title>Genome sequencing and analysis of the model grass Brachypodium distachyon.</title>
        <authorList>
            <consortium name="International Brachypodium Initiative"/>
        </authorList>
    </citation>
    <scope>NUCLEOTIDE SEQUENCE [LARGE SCALE GENOMIC DNA]</scope>
    <source>
        <strain evidence="3">Bd21</strain>
        <strain evidence="4">cv. Bd21</strain>
    </source>
</reference>
<dbReference type="EnsemblPlants" id="KQK12373">
    <property type="protein sequence ID" value="KQK12373"/>
    <property type="gene ID" value="BRADI_1g03307v3"/>
</dbReference>
<dbReference type="ExpressionAtlas" id="I1GLE6">
    <property type="expression patterns" value="baseline"/>
</dbReference>
<evidence type="ECO:0000313" key="5">
    <source>
        <dbReference type="Proteomes" id="UP000008810"/>
    </source>
</evidence>
<feature type="compositionally biased region" description="Basic and acidic residues" evidence="1">
    <location>
        <begin position="398"/>
        <end position="407"/>
    </location>
</feature>
<dbReference type="EnsemblPlants" id="KQK12376">
    <property type="protein sequence ID" value="KQK12376"/>
    <property type="gene ID" value="BRADI_1g03307v3"/>
</dbReference>
<sequence length="407" mass="45040">MALRRDSPPALPDELIEEIFLRLPPDEPSCLLRASLVSKSWSRAVSGSEFRRRLHELHGTPPVLGVLHDWYDEAIPRFISTTASPFSLAAPDCLSWRALDCRHGRALFLSNLSDTLELLVWEPTTGSQWRIPVPGAFLSDFPSAAFKGYFPDAELEWRTPTAAVFCSADGCDHRDCLGGPFGVVFVFSVSFEEDTDHEEYLTSAGVYSSETGTWGELTLMHDEFGNYTCISSVLVGRSLLYFMSDGGAILEYDLAGHALAVFDTPHSDDYERFNLMLTKDGGLGVSESLHPQLKLWSREESGSTDARWFLTRVIYLDKLLPSAALINPEDSVLVLGFAEGANVIFMITVAGLFTIELHSERVKKVCDKNSFCNLIPVVSFYTPVPPGEHHGPPSSNLGEDRAGRSRK</sequence>
<keyword evidence="5" id="KW-1185">Reference proteome</keyword>
<name>I1GLE6_BRADI</name>
<proteinExistence type="predicted"/>
<evidence type="ECO:0000313" key="4">
    <source>
        <dbReference type="EnsemblPlants" id="KQK12372"/>
    </source>
</evidence>
<dbReference type="HOGENOM" id="CLU_017945_2_1_1"/>
<dbReference type="PANTHER" id="PTHR32133:SF305">
    <property type="entry name" value="F-BOX DOMAIN-CONTAINING PROTEIN"/>
    <property type="match status" value="1"/>
</dbReference>
<protein>
    <recommendedName>
        <fullName evidence="2">F-box domain-containing protein</fullName>
    </recommendedName>
</protein>
<organism evidence="3">
    <name type="scientific">Brachypodium distachyon</name>
    <name type="common">Purple false brome</name>
    <name type="synonym">Trachynia distachya</name>
    <dbReference type="NCBI Taxonomy" id="15368"/>
    <lineage>
        <taxon>Eukaryota</taxon>
        <taxon>Viridiplantae</taxon>
        <taxon>Streptophyta</taxon>
        <taxon>Embryophyta</taxon>
        <taxon>Tracheophyta</taxon>
        <taxon>Spermatophyta</taxon>
        <taxon>Magnoliopsida</taxon>
        <taxon>Liliopsida</taxon>
        <taxon>Poales</taxon>
        <taxon>Poaceae</taxon>
        <taxon>BOP clade</taxon>
        <taxon>Pooideae</taxon>
        <taxon>Stipodae</taxon>
        <taxon>Brachypodieae</taxon>
        <taxon>Brachypodium</taxon>
    </lineage>
</organism>
<dbReference type="RefSeq" id="XP_003559225.1">
    <property type="nucleotide sequence ID" value="XM_003559177.3"/>
</dbReference>
<feature type="domain" description="F-box" evidence="2">
    <location>
        <begin position="11"/>
        <end position="54"/>
    </location>
</feature>
<accession>I1GLE6</accession>
<dbReference type="SUPFAM" id="SSF81383">
    <property type="entry name" value="F-box domain"/>
    <property type="match status" value="1"/>
</dbReference>
<dbReference type="Gramene" id="KQK12373">
    <property type="protein sequence ID" value="KQK12373"/>
    <property type="gene ID" value="BRADI_1g03307v3"/>
</dbReference>
<dbReference type="OMA" id="ELEWRTP"/>
<evidence type="ECO:0000256" key="1">
    <source>
        <dbReference type="SAM" id="MobiDB-lite"/>
    </source>
</evidence>
<dbReference type="eggNOG" id="ENOG502RRNV">
    <property type="taxonomic scope" value="Eukaryota"/>
</dbReference>
<dbReference type="Gene3D" id="1.20.1280.50">
    <property type="match status" value="1"/>
</dbReference>
<dbReference type="Proteomes" id="UP000008810">
    <property type="component" value="Chromosome 1"/>
</dbReference>
<evidence type="ECO:0000313" key="3">
    <source>
        <dbReference type="EMBL" id="KQK12373.1"/>
    </source>
</evidence>
<reference evidence="3" key="2">
    <citation type="submission" date="2017-06" db="EMBL/GenBank/DDBJ databases">
        <title>WGS assembly of Brachypodium distachyon.</title>
        <authorList>
            <consortium name="The International Brachypodium Initiative"/>
            <person name="Lucas S."/>
            <person name="Harmon-Smith M."/>
            <person name="Lail K."/>
            <person name="Tice H."/>
            <person name="Grimwood J."/>
            <person name="Bruce D."/>
            <person name="Barry K."/>
            <person name="Shu S."/>
            <person name="Lindquist E."/>
            <person name="Wang M."/>
            <person name="Pitluck S."/>
            <person name="Vogel J.P."/>
            <person name="Garvin D.F."/>
            <person name="Mockler T.C."/>
            <person name="Schmutz J."/>
            <person name="Rokhsar D."/>
            <person name="Bevan M.W."/>
        </authorList>
    </citation>
    <scope>NUCLEOTIDE SEQUENCE</scope>
    <source>
        <strain evidence="3">Bd21</strain>
    </source>
</reference>
<reference evidence="4" key="3">
    <citation type="submission" date="2018-08" db="UniProtKB">
        <authorList>
            <consortium name="EnsemblPlants"/>
        </authorList>
    </citation>
    <scope>IDENTIFICATION</scope>
    <source>
        <strain evidence="4">cv. Bd21</strain>
    </source>
</reference>
<dbReference type="KEGG" id="bdi:100833739"/>